<dbReference type="GO" id="GO:0003677">
    <property type="term" value="F:DNA binding"/>
    <property type="evidence" value="ECO:0007669"/>
    <property type="project" value="InterPro"/>
</dbReference>
<feature type="domain" description="HTH luxR-type" evidence="2">
    <location>
        <begin position="314"/>
        <end position="379"/>
    </location>
</feature>
<dbReference type="EMBL" id="SUNI01000019">
    <property type="protein sequence ID" value="TJZ90137.1"/>
    <property type="molecule type" value="Genomic_DNA"/>
</dbReference>
<organism evidence="3 4">
    <name type="scientific">Paracoccus gahaiensis</name>
    <dbReference type="NCBI Taxonomy" id="1706839"/>
    <lineage>
        <taxon>Bacteria</taxon>
        <taxon>Pseudomonadati</taxon>
        <taxon>Pseudomonadota</taxon>
        <taxon>Alphaproteobacteria</taxon>
        <taxon>Rhodobacterales</taxon>
        <taxon>Paracoccaceae</taxon>
        <taxon>Paracoccus</taxon>
    </lineage>
</organism>
<dbReference type="GO" id="GO:0006355">
    <property type="term" value="P:regulation of DNA-templated transcription"/>
    <property type="evidence" value="ECO:0007669"/>
    <property type="project" value="InterPro"/>
</dbReference>
<dbReference type="OrthoDB" id="4457864at2"/>
<evidence type="ECO:0000259" key="2">
    <source>
        <dbReference type="PROSITE" id="PS50043"/>
    </source>
</evidence>
<dbReference type="SMART" id="SM00421">
    <property type="entry name" value="HTH_LUXR"/>
    <property type="match status" value="1"/>
</dbReference>
<comment type="caution">
    <text evidence="3">The sequence shown here is derived from an EMBL/GenBank/DDBJ whole genome shotgun (WGS) entry which is preliminary data.</text>
</comment>
<dbReference type="Proteomes" id="UP000309747">
    <property type="component" value="Unassembled WGS sequence"/>
</dbReference>
<dbReference type="AlphaFoldDB" id="A0A4U0R5L6"/>
<sequence>MHEYPGQGMVGEYDDGELPMHAPNDSQLTSELIDHVYAAMFGEAPWQAFMDHSRNLLPNGQTVLFYHDKASQRGAFSMASGLDQGMVDRYNHKYHAVNPWMDHATVRPLGRVMQADEMLPRNHLLQTDFYREYLRPQDIITGLGVTLSRDEDRHFFFSIVCSNADSDLIENAKRTISSIVPHLTRASGVLKAATTEGRLSGTLRIDSSLRVVSADGGALELIQGAEGFSVGPFGRLACADTDILRMIQHVLASGREGPANPAVHYAYIKRRDDTLPLRVCIYRPGRAGSAYVGSADCFIRLECPSTSLRDGARRFGAMHRLSSAETGIVARMVDGLTLEQIAAERGTSPDTVKTQIKNIYRKTGCSRQADIMRHVAVVMGTKVVF</sequence>
<dbReference type="PROSITE" id="PS50043">
    <property type="entry name" value="HTH_LUXR_2"/>
    <property type="match status" value="1"/>
</dbReference>
<gene>
    <name evidence="3" type="ORF">FA743_16090</name>
</gene>
<evidence type="ECO:0000313" key="3">
    <source>
        <dbReference type="EMBL" id="TJZ90137.1"/>
    </source>
</evidence>
<name>A0A4U0R5L6_9RHOB</name>
<protein>
    <submittedName>
        <fullName evidence="3">Helix-turn-helix transcriptional regulator</fullName>
    </submittedName>
</protein>
<dbReference type="Pfam" id="PF00196">
    <property type="entry name" value="GerE"/>
    <property type="match status" value="1"/>
</dbReference>
<proteinExistence type="predicted"/>
<dbReference type="CDD" id="cd06170">
    <property type="entry name" value="LuxR_C_like"/>
    <property type="match status" value="1"/>
</dbReference>
<reference evidence="3 4" key="1">
    <citation type="submission" date="2019-04" db="EMBL/GenBank/DDBJ databases">
        <authorList>
            <person name="Li J."/>
        </authorList>
    </citation>
    <scope>NUCLEOTIDE SEQUENCE [LARGE SCALE GENOMIC DNA]</scope>
    <source>
        <strain evidence="3 4">KCTC 42687</strain>
    </source>
</reference>
<dbReference type="Gene3D" id="1.10.10.10">
    <property type="entry name" value="Winged helix-like DNA-binding domain superfamily/Winged helix DNA-binding domain"/>
    <property type="match status" value="1"/>
</dbReference>
<evidence type="ECO:0000313" key="4">
    <source>
        <dbReference type="Proteomes" id="UP000309747"/>
    </source>
</evidence>
<dbReference type="InterPro" id="IPR000792">
    <property type="entry name" value="Tscrpt_reg_LuxR_C"/>
</dbReference>
<keyword evidence="4" id="KW-1185">Reference proteome</keyword>
<feature type="region of interest" description="Disordered" evidence="1">
    <location>
        <begin position="1"/>
        <end position="25"/>
    </location>
</feature>
<dbReference type="SUPFAM" id="SSF46894">
    <property type="entry name" value="C-terminal effector domain of the bipartite response regulators"/>
    <property type="match status" value="1"/>
</dbReference>
<evidence type="ECO:0000256" key="1">
    <source>
        <dbReference type="SAM" id="MobiDB-lite"/>
    </source>
</evidence>
<dbReference type="InterPro" id="IPR016032">
    <property type="entry name" value="Sig_transdc_resp-reg_C-effctor"/>
</dbReference>
<dbReference type="InterPro" id="IPR036388">
    <property type="entry name" value="WH-like_DNA-bd_sf"/>
</dbReference>
<accession>A0A4U0R5L6</accession>